<dbReference type="InterPro" id="IPR020556">
    <property type="entry name" value="Amidase_CS"/>
</dbReference>
<keyword evidence="2" id="KW-0808">Transferase</keyword>
<dbReference type="InterPro" id="IPR023631">
    <property type="entry name" value="Amidase_dom"/>
</dbReference>
<dbReference type="EMBL" id="NTKD01000011">
    <property type="protein sequence ID" value="PDH40501.1"/>
    <property type="molecule type" value="Genomic_DNA"/>
</dbReference>
<accession>A0A2A5WVP9</accession>
<dbReference type="Gene3D" id="3.90.1300.10">
    <property type="entry name" value="Amidase signature (AS) domain"/>
    <property type="match status" value="1"/>
</dbReference>
<gene>
    <name evidence="2" type="ORF">CNE99_03385</name>
</gene>
<sequence length="355" mass="38158">KLATTEGAMVGYHPTFQVPRNPWGEDRWPGVSSGGSGAATAAGLCFASLGTDTGGSIRYPSATNGLVGLKPTWGRVSRHNVMDLAPTLDHVGPMTRSVRDVARILNVIAGYDPNDDTTLVTAPDDYEAELDRGVDGLRIGWDEDYATTNVEAYVVTALRDALKQLSGAGAEVIDVHVPSITEDETAAWSVIAGAEAAAVHQATYPDQQHYYGAYFREFLASGHSTSGIDVAKAVIARKRAGQRMASVFQNIDCLLCPTLAGESFQYRPEAAYEGFNRAEGTIAGVPPAFFARNGRFITIWDYNGYPTLSVPCGFSPDRMPLSLQLVAKPLGEAILCRAGYTYESANDFLEQHPDL</sequence>
<evidence type="ECO:0000313" key="2">
    <source>
        <dbReference type="EMBL" id="PDH40501.1"/>
    </source>
</evidence>
<feature type="domain" description="Amidase" evidence="1">
    <location>
        <begin position="9"/>
        <end position="335"/>
    </location>
</feature>
<dbReference type="PROSITE" id="PS00571">
    <property type="entry name" value="AMIDASES"/>
    <property type="match status" value="1"/>
</dbReference>
<dbReference type="PANTHER" id="PTHR11895:SF176">
    <property type="entry name" value="AMIDASE AMID-RELATED"/>
    <property type="match status" value="1"/>
</dbReference>
<dbReference type="InterPro" id="IPR036928">
    <property type="entry name" value="AS_sf"/>
</dbReference>
<dbReference type="Pfam" id="PF01425">
    <property type="entry name" value="Amidase"/>
    <property type="match status" value="1"/>
</dbReference>
<dbReference type="SUPFAM" id="SSF75304">
    <property type="entry name" value="Amidase signature (AS) enzymes"/>
    <property type="match status" value="1"/>
</dbReference>
<evidence type="ECO:0000259" key="1">
    <source>
        <dbReference type="Pfam" id="PF01425"/>
    </source>
</evidence>
<evidence type="ECO:0000313" key="3">
    <source>
        <dbReference type="Proteomes" id="UP000219327"/>
    </source>
</evidence>
<reference evidence="2 3" key="1">
    <citation type="submission" date="2017-08" db="EMBL/GenBank/DDBJ databases">
        <title>Fine stratification of microbial communities through a metagenomic profile of the photic zone.</title>
        <authorList>
            <person name="Haro-Moreno J.M."/>
            <person name="Lopez-Perez M."/>
            <person name="De La Torre J."/>
            <person name="Picazo A."/>
            <person name="Camacho A."/>
            <person name="Rodriguez-Valera F."/>
        </authorList>
    </citation>
    <scope>NUCLEOTIDE SEQUENCE [LARGE SCALE GENOMIC DNA]</scope>
    <source>
        <strain evidence="2">MED-G24</strain>
    </source>
</reference>
<comment type="caution">
    <text evidence="2">The sequence shown here is derived from an EMBL/GenBank/DDBJ whole genome shotgun (WGS) entry which is preliminary data.</text>
</comment>
<name>A0A2A5WVP9_9GAMM</name>
<dbReference type="GO" id="GO:0016740">
    <property type="term" value="F:transferase activity"/>
    <property type="evidence" value="ECO:0007669"/>
    <property type="project" value="UniProtKB-KW"/>
</dbReference>
<feature type="non-terminal residue" evidence="2">
    <location>
        <position position="1"/>
    </location>
</feature>
<dbReference type="AlphaFoldDB" id="A0A2A5WVP9"/>
<organism evidence="2 3">
    <name type="scientific">OM182 bacterium MED-G24</name>
    <dbReference type="NCBI Taxonomy" id="1986255"/>
    <lineage>
        <taxon>Bacteria</taxon>
        <taxon>Pseudomonadati</taxon>
        <taxon>Pseudomonadota</taxon>
        <taxon>Gammaproteobacteria</taxon>
        <taxon>OMG group</taxon>
        <taxon>OM182 clade</taxon>
    </lineage>
</organism>
<proteinExistence type="predicted"/>
<dbReference type="PANTHER" id="PTHR11895">
    <property type="entry name" value="TRANSAMIDASE"/>
    <property type="match status" value="1"/>
</dbReference>
<dbReference type="InterPro" id="IPR000120">
    <property type="entry name" value="Amidase"/>
</dbReference>
<dbReference type="Proteomes" id="UP000219327">
    <property type="component" value="Unassembled WGS sequence"/>
</dbReference>
<protein>
    <submittedName>
        <fullName evidence="2">Asp-tRNA(Asn)/Glu-tRNA(Gln) amidotransferase GatCAB subunit A</fullName>
    </submittedName>
</protein>